<proteinExistence type="predicted"/>
<feature type="region of interest" description="Disordered" evidence="1">
    <location>
        <begin position="206"/>
        <end position="228"/>
    </location>
</feature>
<dbReference type="Proteomes" id="UP000299102">
    <property type="component" value="Unassembled WGS sequence"/>
</dbReference>
<feature type="compositionally biased region" description="Basic residues" evidence="1">
    <location>
        <begin position="208"/>
        <end position="217"/>
    </location>
</feature>
<evidence type="ECO:0000313" key="3">
    <source>
        <dbReference type="Proteomes" id="UP000299102"/>
    </source>
</evidence>
<accession>A0A4C1Y036</accession>
<gene>
    <name evidence="2" type="ORF">EVAR_99013_1</name>
</gene>
<sequence>MARTRTSSREGDYSLGSRYDDLQSAIGCSAGADRHARLMESCTVGRLFGVRGAEGAVDYAVLGLCVCVDQSAVHVAGVRISVRSCHDDTMTIQTSSLTSSSSINFSLFFSFYSGFSCIRGSLRDGFRRRCRRQTTYERARIIAHAHTGRWRGAPGMRGGNRRRLRTSPTVQLLLTSRAAVRSIRLKPHTLPTADRRSRLHASAIAPRRSNRARRRSLIRLSMHPTAAV</sequence>
<name>A0A4C1Y036_EUMVA</name>
<reference evidence="2 3" key="1">
    <citation type="journal article" date="2019" name="Commun. Biol.">
        <title>The bagworm genome reveals a unique fibroin gene that provides high tensile strength.</title>
        <authorList>
            <person name="Kono N."/>
            <person name="Nakamura H."/>
            <person name="Ohtoshi R."/>
            <person name="Tomita M."/>
            <person name="Numata K."/>
            <person name="Arakawa K."/>
        </authorList>
    </citation>
    <scope>NUCLEOTIDE SEQUENCE [LARGE SCALE GENOMIC DNA]</scope>
</reference>
<comment type="caution">
    <text evidence="2">The sequence shown here is derived from an EMBL/GenBank/DDBJ whole genome shotgun (WGS) entry which is preliminary data.</text>
</comment>
<dbReference type="AlphaFoldDB" id="A0A4C1Y036"/>
<protein>
    <submittedName>
        <fullName evidence="2">Uncharacterized protein</fullName>
    </submittedName>
</protein>
<evidence type="ECO:0000313" key="2">
    <source>
        <dbReference type="EMBL" id="GBP68743.1"/>
    </source>
</evidence>
<dbReference type="EMBL" id="BGZK01001022">
    <property type="protein sequence ID" value="GBP68743.1"/>
    <property type="molecule type" value="Genomic_DNA"/>
</dbReference>
<keyword evidence="3" id="KW-1185">Reference proteome</keyword>
<evidence type="ECO:0000256" key="1">
    <source>
        <dbReference type="SAM" id="MobiDB-lite"/>
    </source>
</evidence>
<organism evidence="2 3">
    <name type="scientific">Eumeta variegata</name>
    <name type="common">Bagworm moth</name>
    <name type="synonym">Eumeta japonica</name>
    <dbReference type="NCBI Taxonomy" id="151549"/>
    <lineage>
        <taxon>Eukaryota</taxon>
        <taxon>Metazoa</taxon>
        <taxon>Ecdysozoa</taxon>
        <taxon>Arthropoda</taxon>
        <taxon>Hexapoda</taxon>
        <taxon>Insecta</taxon>
        <taxon>Pterygota</taxon>
        <taxon>Neoptera</taxon>
        <taxon>Endopterygota</taxon>
        <taxon>Lepidoptera</taxon>
        <taxon>Glossata</taxon>
        <taxon>Ditrysia</taxon>
        <taxon>Tineoidea</taxon>
        <taxon>Psychidae</taxon>
        <taxon>Oiketicinae</taxon>
        <taxon>Eumeta</taxon>
    </lineage>
</organism>